<dbReference type="AlphaFoldDB" id="A0A0S4JCH0"/>
<gene>
    <name evidence="1" type="ORF">BSAL_09080</name>
</gene>
<reference evidence="2" key="1">
    <citation type="submission" date="2015-09" db="EMBL/GenBank/DDBJ databases">
        <authorList>
            <consortium name="Pathogen Informatics"/>
        </authorList>
    </citation>
    <scope>NUCLEOTIDE SEQUENCE [LARGE SCALE GENOMIC DNA]</scope>
    <source>
        <strain evidence="2">Lake Konstanz</strain>
    </source>
</reference>
<dbReference type="VEuPathDB" id="TriTrypDB:BSAL_09080"/>
<keyword evidence="2" id="KW-1185">Reference proteome</keyword>
<evidence type="ECO:0000313" key="1">
    <source>
        <dbReference type="EMBL" id="CUG87190.1"/>
    </source>
</evidence>
<proteinExistence type="predicted"/>
<evidence type="ECO:0000313" key="2">
    <source>
        <dbReference type="Proteomes" id="UP000051952"/>
    </source>
</evidence>
<dbReference type="EMBL" id="CYKH01001464">
    <property type="protein sequence ID" value="CUG87190.1"/>
    <property type="molecule type" value="Genomic_DNA"/>
</dbReference>
<protein>
    <submittedName>
        <fullName evidence="1">Uncharacterized protein</fullName>
    </submittedName>
</protein>
<organism evidence="1 2">
    <name type="scientific">Bodo saltans</name>
    <name type="common">Flagellated protozoan</name>
    <dbReference type="NCBI Taxonomy" id="75058"/>
    <lineage>
        <taxon>Eukaryota</taxon>
        <taxon>Discoba</taxon>
        <taxon>Euglenozoa</taxon>
        <taxon>Kinetoplastea</taxon>
        <taxon>Metakinetoplastina</taxon>
        <taxon>Eubodonida</taxon>
        <taxon>Bodonidae</taxon>
        <taxon>Bodo</taxon>
    </lineage>
</organism>
<accession>A0A0S4JCH0</accession>
<name>A0A0S4JCH0_BODSA</name>
<sequence length="280" mass="30897">MEIGGRELRLEPSTMLRFVETALRFMKNEITSSGNVHASEVEVPHTAQATEDEGDLELTDLVPLAFEVEMPETFFPDKEANNKRVIEERQKGIVSRYTDRLLDLFGKLFEMFVTDAELYHCAAILHRYVHGPLVSFCFREKELRCTEQVEQWNRTEELLQRVLDVLQRMHGDVVDAAAGLVGVRGEAEALSTQAAADAAEAAADAAATATAEGKEAEAATEVAVRAPQPTVSTALAAARALERHIAGAIDTSAEYLDHSEVYRQLMILQKKVKALTKSLA</sequence>
<dbReference type="Proteomes" id="UP000051952">
    <property type="component" value="Unassembled WGS sequence"/>
</dbReference>